<reference evidence="1" key="2">
    <citation type="submission" date="2015-07" db="EMBL/GenBank/DDBJ databases">
        <authorList>
            <person name="Noorani M."/>
        </authorList>
    </citation>
    <scope>NUCLEOTIDE SEQUENCE</scope>
    <source>
        <strain evidence="1">Yugu1</strain>
    </source>
</reference>
<reference evidence="1" key="1">
    <citation type="journal article" date="2012" name="Nat. Biotechnol.">
        <title>Reference genome sequence of the model plant Setaria.</title>
        <authorList>
            <person name="Bennetzen J.L."/>
            <person name="Schmutz J."/>
            <person name="Wang H."/>
            <person name="Percifield R."/>
            <person name="Hawkins J."/>
            <person name="Pontaroli A.C."/>
            <person name="Estep M."/>
            <person name="Feng L."/>
            <person name="Vaughn J.N."/>
            <person name="Grimwood J."/>
            <person name="Jenkins J."/>
            <person name="Barry K."/>
            <person name="Lindquist E."/>
            <person name="Hellsten U."/>
            <person name="Deshpande S."/>
            <person name="Wang X."/>
            <person name="Wu X."/>
            <person name="Mitros T."/>
            <person name="Triplett J."/>
            <person name="Yang X."/>
            <person name="Ye C.Y."/>
            <person name="Mauro-Herrera M."/>
            <person name="Wang L."/>
            <person name="Li P."/>
            <person name="Sharma M."/>
            <person name="Sharma R."/>
            <person name="Ronald P.C."/>
            <person name="Panaud O."/>
            <person name="Kellogg E.A."/>
            <person name="Brutnell T.P."/>
            <person name="Doust A.N."/>
            <person name="Tuskan G.A."/>
            <person name="Rokhsar D."/>
            <person name="Devos K.M."/>
        </authorList>
    </citation>
    <scope>NUCLEOTIDE SEQUENCE [LARGE SCALE GENOMIC DNA]</scope>
    <source>
        <strain evidence="1">Yugu1</strain>
    </source>
</reference>
<gene>
    <name evidence="1" type="ORF">SETIT_7G196200v2</name>
</gene>
<organism evidence="1">
    <name type="scientific">Setaria italica</name>
    <name type="common">Foxtail millet</name>
    <name type="synonym">Panicum italicum</name>
    <dbReference type="NCBI Taxonomy" id="4555"/>
    <lineage>
        <taxon>Eukaryota</taxon>
        <taxon>Viridiplantae</taxon>
        <taxon>Streptophyta</taxon>
        <taxon>Embryophyta</taxon>
        <taxon>Tracheophyta</taxon>
        <taxon>Spermatophyta</taxon>
        <taxon>Magnoliopsida</taxon>
        <taxon>Liliopsida</taxon>
        <taxon>Poales</taxon>
        <taxon>Poaceae</taxon>
        <taxon>PACMAD clade</taxon>
        <taxon>Panicoideae</taxon>
        <taxon>Panicodae</taxon>
        <taxon>Paniceae</taxon>
        <taxon>Cenchrinae</taxon>
        <taxon>Setaria</taxon>
    </lineage>
</organism>
<accession>A0A368RXN0</accession>
<dbReference type="EMBL" id="CM003534">
    <property type="protein sequence ID" value="RCV34908.1"/>
    <property type="molecule type" value="Genomic_DNA"/>
</dbReference>
<protein>
    <submittedName>
        <fullName evidence="1">Uncharacterized protein</fullName>
    </submittedName>
</protein>
<evidence type="ECO:0000313" key="1">
    <source>
        <dbReference type="EMBL" id="RCV34908.1"/>
    </source>
</evidence>
<name>A0A368RXN0_SETIT</name>
<sequence>MAGKHLNKTSSFSSCPAGRRAPLVKKASVAQSGRVLWREGRHRVFSVLAGVRTYLGWLRHDEIVDHWRCAGRTCRFASAGARLVDLSRDARKLFDGMMLSGVVPQTSQGEKTRMAVWLCDRG</sequence>
<dbReference type="AlphaFoldDB" id="A0A368RXN0"/>
<proteinExistence type="predicted"/>